<dbReference type="SUPFAM" id="SSF51230">
    <property type="entry name" value="Single hybrid motif"/>
    <property type="match status" value="1"/>
</dbReference>
<dbReference type="SUPFAM" id="SSF52777">
    <property type="entry name" value="CoA-dependent acyltransferases"/>
    <property type="match status" value="1"/>
</dbReference>
<evidence type="ECO:0000256" key="7">
    <source>
        <dbReference type="RuleBase" id="RU003423"/>
    </source>
</evidence>
<dbReference type="InterPro" id="IPR003016">
    <property type="entry name" value="2-oxoA_DH_lipoyl-BS"/>
</dbReference>
<dbReference type="PROSITE" id="PS00189">
    <property type="entry name" value="LIPOYL"/>
    <property type="match status" value="1"/>
</dbReference>
<dbReference type="InterPro" id="IPR023213">
    <property type="entry name" value="CAT-like_dom_sf"/>
</dbReference>
<dbReference type="Pfam" id="PF00198">
    <property type="entry name" value="2-oxoacid_dh"/>
    <property type="match status" value="1"/>
</dbReference>
<comment type="caution">
    <text evidence="11">The sequence shown here is derived from an EMBL/GenBank/DDBJ whole genome shotgun (WGS) entry which is preliminary data.</text>
</comment>
<proteinExistence type="inferred from homology"/>
<dbReference type="GO" id="GO:0005737">
    <property type="term" value="C:cytoplasm"/>
    <property type="evidence" value="ECO:0007669"/>
    <property type="project" value="TreeGrafter"/>
</dbReference>
<evidence type="ECO:0000256" key="6">
    <source>
        <dbReference type="ARBA" id="ARBA00023315"/>
    </source>
</evidence>
<evidence type="ECO:0000259" key="9">
    <source>
        <dbReference type="PROSITE" id="PS50968"/>
    </source>
</evidence>
<feature type="domain" description="Lipoyl-binding" evidence="9">
    <location>
        <begin position="1"/>
        <end position="71"/>
    </location>
</feature>
<dbReference type="InterPro" id="IPR050743">
    <property type="entry name" value="2-oxoacid_DH_E2_comp"/>
</dbReference>
<dbReference type="Gene3D" id="2.40.50.100">
    <property type="match status" value="1"/>
</dbReference>
<gene>
    <name evidence="11" type="ORF">M9978_07585</name>
</gene>
<dbReference type="Gene3D" id="4.10.320.10">
    <property type="entry name" value="E3-binding domain"/>
    <property type="match status" value="1"/>
</dbReference>
<evidence type="ECO:0000256" key="8">
    <source>
        <dbReference type="SAM" id="MobiDB-lite"/>
    </source>
</evidence>
<feature type="domain" description="Peripheral subunit-binding (PSBD)" evidence="10">
    <location>
        <begin position="121"/>
        <end position="158"/>
    </location>
</feature>
<feature type="compositionally biased region" description="Pro residues" evidence="8">
    <location>
        <begin position="95"/>
        <end position="104"/>
    </location>
</feature>
<dbReference type="PROSITE" id="PS51826">
    <property type="entry name" value="PSBD"/>
    <property type="match status" value="1"/>
</dbReference>
<dbReference type="EMBL" id="JAMLDX010000004">
    <property type="protein sequence ID" value="MCP3730289.1"/>
    <property type="molecule type" value="Genomic_DNA"/>
</dbReference>
<comment type="subunit">
    <text evidence="3">Forms a 24-polypeptide structural core with octahedral symmetry.</text>
</comment>
<dbReference type="CDD" id="cd06849">
    <property type="entry name" value="lipoyl_domain"/>
    <property type="match status" value="1"/>
</dbReference>
<evidence type="ECO:0000256" key="2">
    <source>
        <dbReference type="ARBA" id="ARBA00007317"/>
    </source>
</evidence>
<dbReference type="InterPro" id="IPR011053">
    <property type="entry name" value="Single_hybrid_motif"/>
</dbReference>
<organism evidence="11 12">
    <name type="scientific">Sphingomonas tagetis</name>
    <dbReference type="NCBI Taxonomy" id="2949092"/>
    <lineage>
        <taxon>Bacteria</taxon>
        <taxon>Pseudomonadati</taxon>
        <taxon>Pseudomonadota</taxon>
        <taxon>Alphaproteobacteria</taxon>
        <taxon>Sphingomonadales</taxon>
        <taxon>Sphingomonadaceae</taxon>
        <taxon>Sphingomonas</taxon>
    </lineage>
</organism>
<evidence type="ECO:0000313" key="12">
    <source>
        <dbReference type="Proteomes" id="UP001139451"/>
    </source>
</evidence>
<dbReference type="PROSITE" id="PS50968">
    <property type="entry name" value="BIOTINYL_LIPOYL"/>
    <property type="match status" value="1"/>
</dbReference>
<keyword evidence="6 7" id="KW-0012">Acyltransferase</keyword>
<evidence type="ECO:0000256" key="3">
    <source>
        <dbReference type="ARBA" id="ARBA00011484"/>
    </source>
</evidence>
<dbReference type="InterPro" id="IPR036625">
    <property type="entry name" value="E3-bd_dom_sf"/>
</dbReference>
<evidence type="ECO:0000256" key="5">
    <source>
        <dbReference type="ARBA" id="ARBA00022823"/>
    </source>
</evidence>
<dbReference type="Pfam" id="PF02817">
    <property type="entry name" value="E3_binding"/>
    <property type="match status" value="1"/>
</dbReference>
<dbReference type="PANTHER" id="PTHR43178">
    <property type="entry name" value="DIHYDROLIPOAMIDE ACETYLTRANSFERASE COMPONENT OF PYRUVATE DEHYDROGENASE COMPLEX"/>
    <property type="match status" value="1"/>
</dbReference>
<dbReference type="EC" id="2.3.1.-" evidence="7"/>
<protein>
    <recommendedName>
        <fullName evidence="7">Dihydrolipoamide acetyltransferase component of pyruvate dehydrogenase complex</fullName>
        <ecNumber evidence="7">2.3.1.-</ecNumber>
    </recommendedName>
</protein>
<evidence type="ECO:0000313" key="11">
    <source>
        <dbReference type="EMBL" id="MCP3730289.1"/>
    </source>
</evidence>
<dbReference type="RefSeq" id="WP_254292405.1">
    <property type="nucleotide sequence ID" value="NZ_JAMLDX010000004.1"/>
</dbReference>
<reference evidence="11" key="1">
    <citation type="submission" date="2022-05" db="EMBL/GenBank/DDBJ databases">
        <title>Sphingomonas sp. strain MG17 Genome sequencing and assembly.</title>
        <authorList>
            <person name="Kim I."/>
        </authorList>
    </citation>
    <scope>NUCLEOTIDE SEQUENCE</scope>
    <source>
        <strain evidence="11">MG17</strain>
    </source>
</reference>
<dbReference type="InterPro" id="IPR001078">
    <property type="entry name" value="2-oxoacid_DH_actylTfrase"/>
</dbReference>
<dbReference type="Pfam" id="PF00364">
    <property type="entry name" value="Biotin_lipoyl"/>
    <property type="match status" value="1"/>
</dbReference>
<evidence type="ECO:0000256" key="4">
    <source>
        <dbReference type="ARBA" id="ARBA00022679"/>
    </source>
</evidence>
<accession>A0A9X2HJL1</accession>
<dbReference type="GO" id="GO:0031405">
    <property type="term" value="F:lipoic acid binding"/>
    <property type="evidence" value="ECO:0007669"/>
    <property type="project" value="TreeGrafter"/>
</dbReference>
<dbReference type="PANTHER" id="PTHR43178:SF5">
    <property type="entry name" value="LIPOAMIDE ACYLTRANSFERASE COMPONENT OF BRANCHED-CHAIN ALPHA-KETO ACID DEHYDROGENASE COMPLEX, MITOCHONDRIAL"/>
    <property type="match status" value="1"/>
</dbReference>
<dbReference type="Proteomes" id="UP001139451">
    <property type="component" value="Unassembled WGS sequence"/>
</dbReference>
<sequence>MPDIGEGLTEAVIAGWSVKAGDAVKEDDPLCEIETDKAVVEITAPCTGTVISVRGEIGETLKVGTVITVFETEKLPVGAGRGGHGQAVEEAEPPLAQPAAPPAEIPASGGASPVAFDRAIRATPATRRLAREQGVDLATVAGTGPGGRVLQNDVMRFADGGQIGQATGATGSSGGRFTIAPIPREPGQTRQPLTGLRRVVADQMVRSVTLVPHASSSFRCEAGRFQTLRKLLQERLGTRISFTAMVMKAMVSAIQRYPTFNQSIDETTNEVVTPPFVNIGFATHTDDGLIVPVIKDCGARTLTEISGEIDRLAALARSRKIAPGDLRGGTITLSNVGSHGRAEAIGGRLIVNHPQAAIIGMTRIRPLPIVRDGQVVAAPCLDFHTSYDHRIIDGIYAGLFMEHLIDVIEEPGMMLAN</sequence>
<dbReference type="InterPro" id="IPR000089">
    <property type="entry name" value="Biotin_lipoyl"/>
</dbReference>
<dbReference type="Gene3D" id="3.30.559.10">
    <property type="entry name" value="Chloramphenicol acetyltransferase-like domain"/>
    <property type="match status" value="1"/>
</dbReference>
<dbReference type="GO" id="GO:0016407">
    <property type="term" value="F:acetyltransferase activity"/>
    <property type="evidence" value="ECO:0007669"/>
    <property type="project" value="TreeGrafter"/>
</dbReference>
<keyword evidence="12" id="KW-1185">Reference proteome</keyword>
<keyword evidence="5 7" id="KW-0450">Lipoyl</keyword>
<comment type="similarity">
    <text evidence="2 7">Belongs to the 2-oxoacid dehydrogenase family.</text>
</comment>
<dbReference type="InterPro" id="IPR004167">
    <property type="entry name" value="PSBD"/>
</dbReference>
<dbReference type="AlphaFoldDB" id="A0A9X2HJL1"/>
<evidence type="ECO:0000259" key="10">
    <source>
        <dbReference type="PROSITE" id="PS51826"/>
    </source>
</evidence>
<dbReference type="SUPFAM" id="SSF47005">
    <property type="entry name" value="Peripheral subunit-binding domain of 2-oxo acid dehydrogenase complex"/>
    <property type="match status" value="1"/>
</dbReference>
<feature type="region of interest" description="Disordered" evidence="8">
    <location>
        <begin position="78"/>
        <end position="111"/>
    </location>
</feature>
<evidence type="ECO:0000256" key="1">
    <source>
        <dbReference type="ARBA" id="ARBA00001938"/>
    </source>
</evidence>
<name>A0A9X2HJL1_9SPHN</name>
<keyword evidence="4 7" id="KW-0808">Transferase</keyword>
<comment type="cofactor">
    <cofactor evidence="1 7">
        <name>(R)-lipoate</name>
        <dbReference type="ChEBI" id="CHEBI:83088"/>
    </cofactor>
</comment>